<evidence type="ECO:0008006" key="3">
    <source>
        <dbReference type="Google" id="ProtNLM"/>
    </source>
</evidence>
<dbReference type="EMBL" id="BAAAJE010000002">
    <property type="protein sequence ID" value="GAA1130038.1"/>
    <property type="molecule type" value="Genomic_DNA"/>
</dbReference>
<protein>
    <recommendedName>
        <fullName evidence="3">YHS domain-containing protein</fullName>
    </recommendedName>
</protein>
<reference evidence="1 2" key="1">
    <citation type="journal article" date="2019" name="Int. J. Syst. Evol. Microbiol.">
        <title>The Global Catalogue of Microorganisms (GCM) 10K type strain sequencing project: providing services to taxonomists for standard genome sequencing and annotation.</title>
        <authorList>
            <consortium name="The Broad Institute Genomics Platform"/>
            <consortium name="The Broad Institute Genome Sequencing Center for Infectious Disease"/>
            <person name="Wu L."/>
            <person name="Ma J."/>
        </authorList>
    </citation>
    <scope>NUCLEOTIDE SEQUENCE [LARGE SCALE GENOMIC DNA]</scope>
    <source>
        <strain evidence="1 2">JCM 11813</strain>
    </source>
</reference>
<gene>
    <name evidence="1" type="ORF">GCM10009606_07410</name>
</gene>
<proteinExistence type="predicted"/>
<organism evidence="1 2">
    <name type="scientific">Nocardioides aquiterrae</name>
    <dbReference type="NCBI Taxonomy" id="203799"/>
    <lineage>
        <taxon>Bacteria</taxon>
        <taxon>Bacillati</taxon>
        <taxon>Actinomycetota</taxon>
        <taxon>Actinomycetes</taxon>
        <taxon>Propionibacteriales</taxon>
        <taxon>Nocardioidaceae</taxon>
        <taxon>Nocardioides</taxon>
    </lineage>
</organism>
<comment type="caution">
    <text evidence="1">The sequence shown here is derived from an EMBL/GenBank/DDBJ whole genome shotgun (WGS) entry which is preliminary data.</text>
</comment>
<sequence>MVADAARTAGRGVASLGTFELRNVAEPQELFAISLSPARQAGSVDPVCRMWVAHATAADFLRHDDREHWFCSLTCAQQFAAAPEGYTQ</sequence>
<dbReference type="Proteomes" id="UP001499979">
    <property type="component" value="Unassembled WGS sequence"/>
</dbReference>
<dbReference type="SUPFAM" id="SSF47240">
    <property type="entry name" value="Ferritin-like"/>
    <property type="match status" value="1"/>
</dbReference>
<dbReference type="InterPro" id="IPR009078">
    <property type="entry name" value="Ferritin-like_SF"/>
</dbReference>
<accession>A0ABN1UB60</accession>
<keyword evidence="2" id="KW-1185">Reference proteome</keyword>
<evidence type="ECO:0000313" key="1">
    <source>
        <dbReference type="EMBL" id="GAA1130038.1"/>
    </source>
</evidence>
<name>A0ABN1UB60_9ACTN</name>
<evidence type="ECO:0000313" key="2">
    <source>
        <dbReference type="Proteomes" id="UP001499979"/>
    </source>
</evidence>